<proteinExistence type="predicted"/>
<dbReference type="AlphaFoldDB" id="A0A388LJ91"/>
<evidence type="ECO:0000313" key="3">
    <source>
        <dbReference type="Proteomes" id="UP000265515"/>
    </source>
</evidence>
<dbReference type="Gramene" id="GBG82337">
    <property type="protein sequence ID" value="GBG82337"/>
    <property type="gene ID" value="CBR_g34621"/>
</dbReference>
<keyword evidence="3" id="KW-1185">Reference proteome</keyword>
<evidence type="ECO:0000256" key="1">
    <source>
        <dbReference type="SAM" id="MobiDB-lite"/>
    </source>
</evidence>
<reference evidence="2 3" key="1">
    <citation type="journal article" date="2018" name="Cell">
        <title>The Chara Genome: Secondary Complexity and Implications for Plant Terrestrialization.</title>
        <authorList>
            <person name="Nishiyama T."/>
            <person name="Sakayama H."/>
            <person name="Vries J.D."/>
            <person name="Buschmann H."/>
            <person name="Saint-Marcoux D."/>
            <person name="Ullrich K.K."/>
            <person name="Haas F.B."/>
            <person name="Vanderstraeten L."/>
            <person name="Becker D."/>
            <person name="Lang D."/>
            <person name="Vosolsobe S."/>
            <person name="Rombauts S."/>
            <person name="Wilhelmsson P.K.I."/>
            <person name="Janitza P."/>
            <person name="Kern R."/>
            <person name="Heyl A."/>
            <person name="Rumpler F."/>
            <person name="Villalobos L.I.A.C."/>
            <person name="Clay J.M."/>
            <person name="Skokan R."/>
            <person name="Toyoda A."/>
            <person name="Suzuki Y."/>
            <person name="Kagoshima H."/>
            <person name="Schijlen E."/>
            <person name="Tajeshwar N."/>
            <person name="Catarino B."/>
            <person name="Hetherington A.J."/>
            <person name="Saltykova A."/>
            <person name="Bonnot C."/>
            <person name="Breuninger H."/>
            <person name="Symeonidi A."/>
            <person name="Radhakrishnan G.V."/>
            <person name="Van Nieuwerburgh F."/>
            <person name="Deforce D."/>
            <person name="Chang C."/>
            <person name="Karol K.G."/>
            <person name="Hedrich R."/>
            <person name="Ulvskov P."/>
            <person name="Glockner G."/>
            <person name="Delwiche C.F."/>
            <person name="Petrasek J."/>
            <person name="Van de Peer Y."/>
            <person name="Friml J."/>
            <person name="Beilby M."/>
            <person name="Dolan L."/>
            <person name="Kohara Y."/>
            <person name="Sugano S."/>
            <person name="Fujiyama A."/>
            <person name="Delaux P.-M."/>
            <person name="Quint M."/>
            <person name="TheiBen G."/>
            <person name="Hagemann M."/>
            <person name="Harholt J."/>
            <person name="Dunand C."/>
            <person name="Zachgo S."/>
            <person name="Langdale J."/>
            <person name="Maumus F."/>
            <person name="Straeten D.V.D."/>
            <person name="Gould S.B."/>
            <person name="Rensing S.A."/>
        </authorList>
    </citation>
    <scope>NUCLEOTIDE SEQUENCE [LARGE SCALE GENOMIC DNA]</scope>
    <source>
        <strain evidence="2 3">S276</strain>
    </source>
</reference>
<sequence length="85" mass="10192">MGRRMDRRWRRRGRCRWGRWSYGRVEFMCNGLVAPPKDQGIGRRQSWWMVDFMGISRITNHAPHAHGRDSRRTNNCRLQEGSGYI</sequence>
<protein>
    <submittedName>
        <fullName evidence="2">Uncharacterized protein</fullName>
    </submittedName>
</protein>
<organism evidence="2 3">
    <name type="scientific">Chara braunii</name>
    <name type="common">Braun's stonewort</name>
    <dbReference type="NCBI Taxonomy" id="69332"/>
    <lineage>
        <taxon>Eukaryota</taxon>
        <taxon>Viridiplantae</taxon>
        <taxon>Streptophyta</taxon>
        <taxon>Charophyceae</taxon>
        <taxon>Charales</taxon>
        <taxon>Characeae</taxon>
        <taxon>Chara</taxon>
    </lineage>
</organism>
<comment type="caution">
    <text evidence="2">The sequence shown here is derived from an EMBL/GenBank/DDBJ whole genome shotgun (WGS) entry which is preliminary data.</text>
</comment>
<dbReference type="EMBL" id="BFEA01000403">
    <property type="protein sequence ID" value="GBG82337.1"/>
    <property type="molecule type" value="Genomic_DNA"/>
</dbReference>
<accession>A0A388LJ91</accession>
<feature type="region of interest" description="Disordered" evidence="1">
    <location>
        <begin position="61"/>
        <end position="85"/>
    </location>
</feature>
<evidence type="ECO:0000313" key="2">
    <source>
        <dbReference type="EMBL" id="GBG82337.1"/>
    </source>
</evidence>
<name>A0A388LJ91_CHABU</name>
<gene>
    <name evidence="2" type="ORF">CBR_g34621</name>
</gene>
<dbReference type="Proteomes" id="UP000265515">
    <property type="component" value="Unassembled WGS sequence"/>
</dbReference>